<evidence type="ECO:0000313" key="13">
    <source>
        <dbReference type="Proteomes" id="UP001523543"/>
    </source>
</evidence>
<evidence type="ECO:0000256" key="8">
    <source>
        <dbReference type="ARBA" id="ARBA00023210"/>
    </source>
</evidence>
<comment type="function">
    <text evidence="10">Necessary for normal cell division and for the maintenance of normal septation.</text>
</comment>
<evidence type="ECO:0000256" key="5">
    <source>
        <dbReference type="ARBA" id="ARBA00022741"/>
    </source>
</evidence>
<name>A0ABT1ETY6_9PROT</name>
<evidence type="ECO:0000256" key="1">
    <source>
        <dbReference type="ARBA" id="ARBA00001946"/>
    </source>
</evidence>
<dbReference type="PROSITE" id="PS51706">
    <property type="entry name" value="G_ENGB"/>
    <property type="match status" value="1"/>
</dbReference>
<keyword evidence="4" id="KW-0479">Metal-binding</keyword>
<dbReference type="InterPro" id="IPR006073">
    <property type="entry name" value="GTP-bd"/>
</dbReference>
<evidence type="ECO:0000256" key="4">
    <source>
        <dbReference type="ARBA" id="ARBA00022723"/>
    </source>
</evidence>
<dbReference type="PANTHER" id="PTHR11649:SF13">
    <property type="entry name" value="ENGB-TYPE G DOMAIN-CONTAINING PROTEIN"/>
    <property type="match status" value="1"/>
</dbReference>
<dbReference type="InterPro" id="IPR019987">
    <property type="entry name" value="GTP-bd_ribosome_bio_YsxC"/>
</dbReference>
<keyword evidence="9 10" id="KW-0131">Cell cycle</keyword>
<comment type="cofactor">
    <cofactor evidence="1">
        <name>Mg(2+)</name>
        <dbReference type="ChEBI" id="CHEBI:18420"/>
    </cofactor>
</comment>
<evidence type="ECO:0000256" key="2">
    <source>
        <dbReference type="ARBA" id="ARBA00009638"/>
    </source>
</evidence>
<comment type="similarity">
    <text evidence="2 10">Belongs to the TRAFAC class TrmE-Era-EngA-EngB-Septin-like GTPase superfamily. EngB GTPase family.</text>
</comment>
<evidence type="ECO:0000313" key="12">
    <source>
        <dbReference type="EMBL" id="MCP1245870.1"/>
    </source>
</evidence>
<evidence type="ECO:0000256" key="10">
    <source>
        <dbReference type="HAMAP-Rule" id="MF_00321"/>
    </source>
</evidence>
<organism evidence="12 13">
    <name type="scientific">Acetobacter cerevisiae</name>
    <dbReference type="NCBI Taxonomy" id="178900"/>
    <lineage>
        <taxon>Bacteria</taxon>
        <taxon>Pseudomonadati</taxon>
        <taxon>Pseudomonadota</taxon>
        <taxon>Alphaproteobacteria</taxon>
        <taxon>Acetobacterales</taxon>
        <taxon>Acetobacteraceae</taxon>
        <taxon>Acetobacter</taxon>
    </lineage>
</organism>
<dbReference type="SUPFAM" id="SSF52540">
    <property type="entry name" value="P-loop containing nucleoside triphosphate hydrolases"/>
    <property type="match status" value="1"/>
</dbReference>
<evidence type="ECO:0000256" key="6">
    <source>
        <dbReference type="ARBA" id="ARBA00022842"/>
    </source>
</evidence>
<keyword evidence="5 10" id="KW-0547">Nucleotide-binding</keyword>
<keyword evidence="6" id="KW-0460">Magnesium</keyword>
<evidence type="ECO:0000259" key="11">
    <source>
        <dbReference type="PROSITE" id="PS51706"/>
    </source>
</evidence>
<dbReference type="EMBL" id="JAMYZR010000008">
    <property type="protein sequence ID" value="MCP1245870.1"/>
    <property type="molecule type" value="Genomic_DNA"/>
</dbReference>
<dbReference type="PANTHER" id="PTHR11649">
    <property type="entry name" value="MSS1/TRME-RELATED GTP-BINDING PROTEIN"/>
    <property type="match status" value="1"/>
</dbReference>
<proteinExistence type="inferred from homology"/>
<protein>
    <recommendedName>
        <fullName evidence="10">Probable GTP-binding protein EngB</fullName>
    </recommendedName>
</protein>
<keyword evidence="7 10" id="KW-0342">GTP-binding</keyword>
<feature type="domain" description="EngB-type G" evidence="11">
    <location>
        <begin position="49"/>
        <end position="224"/>
    </location>
</feature>
<dbReference type="NCBIfam" id="TIGR03598">
    <property type="entry name" value="GTPase_YsxC"/>
    <property type="match status" value="1"/>
</dbReference>
<keyword evidence="13" id="KW-1185">Reference proteome</keyword>
<evidence type="ECO:0000256" key="7">
    <source>
        <dbReference type="ARBA" id="ARBA00023134"/>
    </source>
</evidence>
<reference evidence="12 13" key="1">
    <citation type="submission" date="2022-06" db="EMBL/GenBank/DDBJ databases">
        <title>Acetobacer genomes from food samples.</title>
        <authorList>
            <person name="Sombolestani A."/>
        </authorList>
    </citation>
    <scope>NUCLEOTIDE SEQUENCE [LARGE SCALE GENOMIC DNA]</scope>
    <source>
        <strain evidence="12 13">R-83281</strain>
    </source>
</reference>
<keyword evidence="8 10" id="KW-0717">Septation</keyword>
<dbReference type="Proteomes" id="UP001523543">
    <property type="component" value="Unassembled WGS sequence"/>
</dbReference>
<dbReference type="Gene3D" id="3.40.50.300">
    <property type="entry name" value="P-loop containing nucleotide triphosphate hydrolases"/>
    <property type="match status" value="1"/>
</dbReference>
<comment type="caution">
    <text evidence="12">The sequence shown here is derived from an EMBL/GenBank/DDBJ whole genome shotgun (WGS) entry which is preliminary data.</text>
</comment>
<dbReference type="HAMAP" id="MF_00321">
    <property type="entry name" value="GTPase_EngB"/>
    <property type="match status" value="1"/>
</dbReference>
<dbReference type="CDD" id="cd01876">
    <property type="entry name" value="YihA_EngB"/>
    <property type="match status" value="1"/>
</dbReference>
<dbReference type="InterPro" id="IPR030393">
    <property type="entry name" value="G_ENGB_dom"/>
</dbReference>
<evidence type="ECO:0000256" key="3">
    <source>
        <dbReference type="ARBA" id="ARBA00022618"/>
    </source>
</evidence>
<gene>
    <name evidence="12" type="primary">yihA</name>
    <name evidence="10" type="synonym">engB</name>
    <name evidence="12" type="ORF">NKW54_07940</name>
</gene>
<keyword evidence="3 10" id="KW-0132">Cell division</keyword>
<accession>A0ABT1ETY6</accession>
<sequence>MMPEAGTDFRELTNDEQIAAALEEGRRLFAGSCDFIFGAQKLGQLPPQTLPEIAFAGRSNVGKSTLVNALTGRKTLARASSQPGRTKQLNFFDLAHRLMLVDMPGYGFAKAAKSVKEDWQEMMFDYLRGRPGLRRVMLLLDARIEVKPHDLEVMKLLDRAAVSFQVVLTKCDAVKPTALARKEEEVLALTKRHPAACPFLSVTSSETGLGIEQLRAELAAFALPPQ</sequence>
<evidence type="ECO:0000256" key="9">
    <source>
        <dbReference type="ARBA" id="ARBA00023306"/>
    </source>
</evidence>
<dbReference type="Pfam" id="PF01926">
    <property type="entry name" value="MMR_HSR1"/>
    <property type="match status" value="1"/>
</dbReference>
<dbReference type="InterPro" id="IPR027417">
    <property type="entry name" value="P-loop_NTPase"/>
</dbReference>